<evidence type="ECO:0008006" key="5">
    <source>
        <dbReference type="Google" id="ProtNLM"/>
    </source>
</evidence>
<evidence type="ECO:0000313" key="3">
    <source>
        <dbReference type="EMBL" id="VVD74122.1"/>
    </source>
</evidence>
<dbReference type="SUPFAM" id="SSF56935">
    <property type="entry name" value="Porins"/>
    <property type="match status" value="1"/>
</dbReference>
<gene>
    <name evidence="3" type="ORF">PPN31114_00768</name>
</gene>
<dbReference type="AlphaFoldDB" id="A0A5E4SH83"/>
<evidence type="ECO:0000256" key="1">
    <source>
        <dbReference type="SAM" id="Coils"/>
    </source>
</evidence>
<dbReference type="Proteomes" id="UP000366945">
    <property type="component" value="Unassembled WGS sequence"/>
</dbReference>
<keyword evidence="1" id="KW-0175">Coiled coil</keyword>
<protein>
    <recommendedName>
        <fullName evidence="5">Porin</fullName>
    </recommendedName>
</protein>
<evidence type="ECO:0000313" key="4">
    <source>
        <dbReference type="Proteomes" id="UP000366945"/>
    </source>
</evidence>
<name>A0A5E4SH83_9BURK</name>
<dbReference type="EMBL" id="CABPSK010000001">
    <property type="protein sequence ID" value="VVD74122.1"/>
    <property type="molecule type" value="Genomic_DNA"/>
</dbReference>
<accession>A0A5E4SH83</accession>
<dbReference type="RefSeq" id="WP_150678139.1">
    <property type="nucleotide sequence ID" value="NZ_CABPSK010000001.1"/>
</dbReference>
<organism evidence="3 4">
    <name type="scientific">Pandoraea pneumonica</name>
    <dbReference type="NCBI Taxonomy" id="2508299"/>
    <lineage>
        <taxon>Bacteria</taxon>
        <taxon>Pseudomonadati</taxon>
        <taxon>Pseudomonadota</taxon>
        <taxon>Betaproteobacteria</taxon>
        <taxon>Burkholderiales</taxon>
        <taxon>Burkholderiaceae</taxon>
        <taxon>Pandoraea</taxon>
    </lineage>
</organism>
<proteinExistence type="predicted"/>
<keyword evidence="4" id="KW-1185">Reference proteome</keyword>
<sequence>MKAQAKVLGVVLGMAAVASPVAHADQLSDLQAQVQELMRKIDTLQNNQKQIEAKQAAVDAAAQAAPKAAPAGAAGQGGAAPTVVASTNPMASQPGWFMIPNTDTAIKFGGYAQLQIMDDLKGNLGNSQTVILPYTAGFGGVPYDNTPQAKRGGQVQFEARESRLNIQTSTPTMYGPLTTLIEGDFYGAGGSKFTTNSVSLRLRHAMGTIGPWMFGQYWSNFGDLGQGPEVFDFGGPVGLPAVNRQPQIRYTKLITDNLQASVSIEEPVQDFTGADSVAFIAGGNNISTNSIDQTPELTARVTYFDTWGRQSVGVVGRKLMANDGVALSSAAYGYAVNYQGTFNLPGRDKIYYDVVWENGGGRYLTQTPTSAFLINNNLYKVSGLGLNLTYQHWWAQNWRSNISIGRDKIYNPAGVPATSLAETQSMHANLIWSPIKSTLFGLEFIYARIKSESGIKGSGSRIMFVSQMGF</sequence>
<dbReference type="InterPro" id="IPR045748">
    <property type="entry name" value="DcaP"/>
</dbReference>
<keyword evidence="2" id="KW-0732">Signal</keyword>
<dbReference type="Pfam" id="PF19577">
    <property type="entry name" value="DcaP"/>
    <property type="match status" value="1"/>
</dbReference>
<dbReference type="OrthoDB" id="190887at2"/>
<reference evidence="3 4" key="1">
    <citation type="submission" date="2019-08" db="EMBL/GenBank/DDBJ databases">
        <authorList>
            <person name="Peeters C."/>
        </authorList>
    </citation>
    <scope>NUCLEOTIDE SEQUENCE [LARGE SCALE GENOMIC DNA]</scope>
    <source>
        <strain evidence="3 4">LMG 31114</strain>
    </source>
</reference>
<feature type="signal peptide" evidence="2">
    <location>
        <begin position="1"/>
        <end position="24"/>
    </location>
</feature>
<feature type="chain" id="PRO_5022990918" description="Porin" evidence="2">
    <location>
        <begin position="25"/>
        <end position="470"/>
    </location>
</feature>
<evidence type="ECO:0000256" key="2">
    <source>
        <dbReference type="SAM" id="SignalP"/>
    </source>
</evidence>
<dbReference type="GeneID" id="300402827"/>
<feature type="coiled-coil region" evidence="1">
    <location>
        <begin position="27"/>
        <end position="64"/>
    </location>
</feature>